<dbReference type="InterPro" id="IPR007021">
    <property type="entry name" value="DUF659"/>
</dbReference>
<name>A0AAU9PTJ7_9ASTR</name>
<dbReference type="Proteomes" id="UP001157418">
    <property type="component" value="Unassembled WGS sequence"/>
</dbReference>
<dbReference type="AlphaFoldDB" id="A0AAU9PTJ7"/>
<dbReference type="InterPro" id="IPR012337">
    <property type="entry name" value="RNaseH-like_sf"/>
</dbReference>
<dbReference type="PANTHER" id="PTHR32166:SF122">
    <property type="entry name" value="OS09G0499600 PROTEIN"/>
    <property type="match status" value="1"/>
</dbReference>
<proteinExistence type="predicted"/>
<feature type="region of interest" description="Disordered" evidence="1">
    <location>
        <begin position="86"/>
        <end position="122"/>
    </location>
</feature>
<feature type="compositionally biased region" description="Acidic residues" evidence="1">
    <location>
        <begin position="88"/>
        <end position="99"/>
    </location>
</feature>
<evidence type="ECO:0000256" key="1">
    <source>
        <dbReference type="SAM" id="MobiDB-lite"/>
    </source>
</evidence>
<evidence type="ECO:0000259" key="2">
    <source>
        <dbReference type="Pfam" id="PF04937"/>
    </source>
</evidence>
<dbReference type="SUPFAM" id="SSF53098">
    <property type="entry name" value="Ribonuclease H-like"/>
    <property type="match status" value="1"/>
</dbReference>
<sequence>MDTRSNIDPTRRYGTQDPKIRNKFTCTFCTKVVKGGAYRLKQHLVGGYRNVTDCPRCPEHIRKEVTDFMKEKQPSKESIQMLSRMQEVDEYDEDEEEDCVEIRSKRGSEGTSKLPPKKKPKQRGLIDMYYTPNPEGALKGRKEGKGGKQQTINEVCRKELRGKACSEIAKWFYDAGIPFNAATYDSFNIMVEAIGQFGPVMKPPSMYELRVPLLKKEVEAIKGKMKEHEEEWAQKGCSIMSAGWRDSVVQKDIINFLVNSPRGSVFKKSMDVSEVSKDANLLFGVLDDIVKEVGEVNVIQVITDNASAYVKAGKLLEAKRPHLFWTPCATHCVDLMLDDIGKQIPKVRSALKKCMLSNVFIYTHVGLVSMMRKFTNQRNLHRPAISRFVS</sequence>
<evidence type="ECO:0000313" key="4">
    <source>
        <dbReference type="Proteomes" id="UP001157418"/>
    </source>
</evidence>
<comment type="caution">
    <text evidence="3">The sequence shown here is derived from an EMBL/GenBank/DDBJ whole genome shotgun (WGS) entry which is preliminary data.</text>
</comment>
<keyword evidence="4" id="KW-1185">Reference proteome</keyword>
<protein>
    <recommendedName>
        <fullName evidence="2">DUF659 domain-containing protein</fullName>
    </recommendedName>
</protein>
<feature type="domain" description="DUF659" evidence="2">
    <location>
        <begin position="204"/>
        <end position="353"/>
    </location>
</feature>
<organism evidence="3 4">
    <name type="scientific">Lactuca virosa</name>
    <dbReference type="NCBI Taxonomy" id="75947"/>
    <lineage>
        <taxon>Eukaryota</taxon>
        <taxon>Viridiplantae</taxon>
        <taxon>Streptophyta</taxon>
        <taxon>Embryophyta</taxon>
        <taxon>Tracheophyta</taxon>
        <taxon>Spermatophyta</taxon>
        <taxon>Magnoliopsida</taxon>
        <taxon>eudicotyledons</taxon>
        <taxon>Gunneridae</taxon>
        <taxon>Pentapetalae</taxon>
        <taxon>asterids</taxon>
        <taxon>campanulids</taxon>
        <taxon>Asterales</taxon>
        <taxon>Asteraceae</taxon>
        <taxon>Cichorioideae</taxon>
        <taxon>Cichorieae</taxon>
        <taxon>Lactucinae</taxon>
        <taxon>Lactuca</taxon>
    </lineage>
</organism>
<reference evidence="3 4" key="1">
    <citation type="submission" date="2022-01" db="EMBL/GenBank/DDBJ databases">
        <authorList>
            <person name="Xiong W."/>
            <person name="Schranz E."/>
        </authorList>
    </citation>
    <scope>NUCLEOTIDE SEQUENCE [LARGE SCALE GENOMIC DNA]</scope>
</reference>
<dbReference type="PANTHER" id="PTHR32166">
    <property type="entry name" value="OSJNBA0013A04.12 PROTEIN"/>
    <property type="match status" value="1"/>
</dbReference>
<dbReference type="Pfam" id="PF04937">
    <property type="entry name" value="DUF659"/>
    <property type="match status" value="1"/>
</dbReference>
<evidence type="ECO:0000313" key="3">
    <source>
        <dbReference type="EMBL" id="CAH1453556.1"/>
    </source>
</evidence>
<dbReference type="EMBL" id="CAKMRJ010005745">
    <property type="protein sequence ID" value="CAH1453556.1"/>
    <property type="molecule type" value="Genomic_DNA"/>
</dbReference>
<accession>A0AAU9PTJ7</accession>
<gene>
    <name evidence="3" type="ORF">LVIROSA_LOCUS38795</name>
</gene>